<organism evidence="3 4">
    <name type="scientific">Lysinibacillus pakistanensis</name>
    <dbReference type="NCBI Taxonomy" id="759811"/>
    <lineage>
        <taxon>Bacteria</taxon>
        <taxon>Bacillati</taxon>
        <taxon>Bacillota</taxon>
        <taxon>Bacilli</taxon>
        <taxon>Bacillales</taxon>
        <taxon>Bacillaceae</taxon>
        <taxon>Lysinibacillus</taxon>
    </lineage>
</organism>
<sequence>MFRVLPYKKAEKHVKKAELKGITPTRDTTYINTSDTTIQIDTLDNYIQITKTIRDTVYIEGKTVYIAKSRAEVRQEQKTERTKLRQENKTKRKEVKQKAKTERKEKRKKYGSYGS</sequence>
<name>A0ABX6DHM0_9BACI</name>
<evidence type="ECO:0000256" key="1">
    <source>
        <dbReference type="SAM" id="MobiDB-lite"/>
    </source>
</evidence>
<feature type="compositionally biased region" description="Basic residues" evidence="1">
    <location>
        <begin position="105"/>
        <end position="115"/>
    </location>
</feature>
<keyword evidence="3" id="KW-0614">Plasmid</keyword>
<dbReference type="EMBL" id="CP045836">
    <property type="protein sequence ID" value="QGG54076.1"/>
    <property type="molecule type" value="Genomic_DNA"/>
</dbReference>
<gene>
    <name evidence="2" type="ORF">GDS87_24460</name>
    <name evidence="3" type="ORF">GDS87_24740</name>
</gene>
<dbReference type="Proteomes" id="UP000373269">
    <property type="component" value="Plasmid unnamed"/>
</dbReference>
<feature type="compositionally biased region" description="Basic and acidic residues" evidence="1">
    <location>
        <begin position="71"/>
        <end position="89"/>
    </location>
</feature>
<protein>
    <submittedName>
        <fullName evidence="3">Uncharacterized protein</fullName>
    </submittedName>
</protein>
<evidence type="ECO:0000313" key="2">
    <source>
        <dbReference type="EMBL" id="QGG54076.1"/>
    </source>
</evidence>
<keyword evidence="4" id="KW-1185">Reference proteome</keyword>
<evidence type="ECO:0000313" key="3">
    <source>
        <dbReference type="EMBL" id="QGG54131.1"/>
    </source>
</evidence>
<proteinExistence type="predicted"/>
<reference evidence="3 4" key="1">
    <citation type="submission" date="2019-11" db="EMBL/GenBank/DDBJ databases">
        <title>Whole Genome Sequencing and Comparative Genomic Analyses of Lysinibacillus pakistanensis LZH-9, a Halotolerant Strain with Excellent COD Removal Capability.</title>
        <authorList>
            <person name="Zhou H."/>
        </authorList>
    </citation>
    <scope>NUCLEOTIDE SEQUENCE [LARGE SCALE GENOMIC DNA]</scope>
    <source>
        <strain evidence="3 4">LZH-9</strain>
        <plasmid evidence="3 4">unnamed</plasmid>
    </source>
</reference>
<geneLocation type="plasmid" evidence="3 4">
    <name>unnamed</name>
</geneLocation>
<dbReference type="RefSeq" id="WP_139535927.1">
    <property type="nucleotide sequence ID" value="NZ_CP045836.1"/>
</dbReference>
<accession>A0ABX6DHM0</accession>
<dbReference type="EMBL" id="CP045836">
    <property type="protein sequence ID" value="QGG54131.1"/>
    <property type="molecule type" value="Genomic_DNA"/>
</dbReference>
<evidence type="ECO:0000313" key="4">
    <source>
        <dbReference type="Proteomes" id="UP000373269"/>
    </source>
</evidence>
<feature type="region of interest" description="Disordered" evidence="1">
    <location>
        <begin position="71"/>
        <end position="115"/>
    </location>
</feature>